<keyword evidence="1" id="KW-0812">Transmembrane</keyword>
<dbReference type="InterPro" id="IPR043128">
    <property type="entry name" value="Rev_trsase/Diguanyl_cyclase"/>
</dbReference>
<keyword evidence="3" id="KW-0548">Nucleotidyltransferase</keyword>
<feature type="transmembrane region" description="Helical" evidence="1">
    <location>
        <begin position="37"/>
        <end position="57"/>
    </location>
</feature>
<name>A0ABX9MR73_9DEIN</name>
<feature type="transmembrane region" description="Helical" evidence="1">
    <location>
        <begin position="69"/>
        <end position="87"/>
    </location>
</feature>
<feature type="transmembrane region" description="Helical" evidence="1">
    <location>
        <begin position="12"/>
        <end position="31"/>
    </location>
</feature>
<reference evidence="3 4" key="1">
    <citation type="submission" date="2018-08" db="EMBL/GenBank/DDBJ databases">
        <title>Meiothermus hypogaeus DSM 23238 genome sequencing project.</title>
        <authorList>
            <person name="Da Costa M.S."/>
            <person name="Albuquerque L."/>
            <person name="Raposo P."/>
            <person name="Froufe H.J.C."/>
            <person name="Barroso C.S."/>
            <person name="Egas C."/>
        </authorList>
    </citation>
    <scope>NUCLEOTIDE SEQUENCE [LARGE SCALE GENOMIC DNA]</scope>
    <source>
        <strain evidence="3 4">DSM 23238</strain>
    </source>
</reference>
<dbReference type="PANTHER" id="PTHR45138:SF9">
    <property type="entry name" value="DIGUANYLATE CYCLASE DGCM-RELATED"/>
    <property type="match status" value="1"/>
</dbReference>
<comment type="caution">
    <text evidence="3">The sequence shown here is derived from an EMBL/GenBank/DDBJ whole genome shotgun (WGS) entry which is preliminary data.</text>
</comment>
<keyword evidence="4" id="KW-1185">Reference proteome</keyword>
<dbReference type="SMART" id="SM00267">
    <property type="entry name" value="GGDEF"/>
    <property type="match status" value="1"/>
</dbReference>
<accession>A0ABX9MR73</accession>
<feature type="domain" description="GGDEF" evidence="2">
    <location>
        <begin position="219"/>
        <end position="348"/>
    </location>
</feature>
<evidence type="ECO:0000256" key="1">
    <source>
        <dbReference type="SAM" id="Phobius"/>
    </source>
</evidence>
<dbReference type="NCBIfam" id="TIGR00254">
    <property type="entry name" value="GGDEF"/>
    <property type="match status" value="1"/>
</dbReference>
<protein>
    <submittedName>
        <fullName evidence="3">Diguanylate cyclase VdcA</fullName>
        <ecNumber evidence="3">2.7.7.65</ecNumber>
    </submittedName>
</protein>
<feature type="transmembrane region" description="Helical" evidence="1">
    <location>
        <begin position="99"/>
        <end position="115"/>
    </location>
</feature>
<dbReference type="EC" id="2.7.7.65" evidence="3"/>
<dbReference type="InterPro" id="IPR029787">
    <property type="entry name" value="Nucleotide_cyclase"/>
</dbReference>
<proteinExistence type="predicted"/>
<sequence length="348" mass="40194">MRLDWASNRKRTVYFWGVVLAIPVLILIWIFRPEEGFIHWLYPLFILLCVSWAWRLFHKAKLESIEREVVATTAAFFTIKLGYYFFWGDLTKNWVEIESTYWVMAFLMILLYIIFDARRGLIYSLALFVMTLALGLFRLGSEIALGQHREEFLAFVRSEMRLFAMTGLLYTLAIIKDQLADAHRQVLQMHALARTDPLTGLPNRLALSEVLEEASQHMFGLYVVLLDIDHFKQINDRYGHDVGDQVLKEVGRRLRSSLRKGDMLGRWGGEEFMIVMRGESQHDVLAAVERLREDIAFWPFDQVGAVSASFGVAEGHIGDSIHNLLERADKALYQAKHLGRNRVELSPA</sequence>
<dbReference type="Pfam" id="PF00990">
    <property type="entry name" value="GGDEF"/>
    <property type="match status" value="1"/>
</dbReference>
<dbReference type="InterPro" id="IPR000160">
    <property type="entry name" value="GGDEF_dom"/>
</dbReference>
<dbReference type="PROSITE" id="PS50887">
    <property type="entry name" value="GGDEF"/>
    <property type="match status" value="1"/>
</dbReference>
<evidence type="ECO:0000313" key="4">
    <source>
        <dbReference type="Proteomes" id="UP000265443"/>
    </source>
</evidence>
<evidence type="ECO:0000259" key="2">
    <source>
        <dbReference type="PROSITE" id="PS50887"/>
    </source>
</evidence>
<dbReference type="PANTHER" id="PTHR45138">
    <property type="entry name" value="REGULATORY COMPONENTS OF SENSORY TRANSDUCTION SYSTEM"/>
    <property type="match status" value="1"/>
</dbReference>
<keyword evidence="1" id="KW-1133">Transmembrane helix</keyword>
<dbReference type="EMBL" id="QWKY01000008">
    <property type="protein sequence ID" value="RIH80283.1"/>
    <property type="molecule type" value="Genomic_DNA"/>
</dbReference>
<dbReference type="Gene3D" id="3.30.70.270">
    <property type="match status" value="1"/>
</dbReference>
<evidence type="ECO:0000313" key="3">
    <source>
        <dbReference type="EMBL" id="RIH80283.1"/>
    </source>
</evidence>
<organism evidence="3 4">
    <name type="scientific">Meiothermus hypogaeus</name>
    <dbReference type="NCBI Taxonomy" id="884155"/>
    <lineage>
        <taxon>Bacteria</taxon>
        <taxon>Thermotogati</taxon>
        <taxon>Deinococcota</taxon>
        <taxon>Deinococci</taxon>
        <taxon>Thermales</taxon>
        <taxon>Thermaceae</taxon>
        <taxon>Meiothermus</taxon>
    </lineage>
</organism>
<feature type="transmembrane region" description="Helical" evidence="1">
    <location>
        <begin position="122"/>
        <end position="140"/>
    </location>
</feature>
<gene>
    <name evidence="3" type="primary">vdcA</name>
    <name evidence="3" type="ORF">Mhypo_00754</name>
</gene>
<dbReference type="Proteomes" id="UP000265443">
    <property type="component" value="Unassembled WGS sequence"/>
</dbReference>
<keyword evidence="1" id="KW-0472">Membrane</keyword>
<dbReference type="InterPro" id="IPR050469">
    <property type="entry name" value="Diguanylate_Cyclase"/>
</dbReference>
<dbReference type="CDD" id="cd01949">
    <property type="entry name" value="GGDEF"/>
    <property type="match status" value="1"/>
</dbReference>
<dbReference type="SUPFAM" id="SSF55073">
    <property type="entry name" value="Nucleotide cyclase"/>
    <property type="match status" value="1"/>
</dbReference>
<keyword evidence="3" id="KW-0808">Transferase</keyword>
<dbReference type="GO" id="GO:0052621">
    <property type="term" value="F:diguanylate cyclase activity"/>
    <property type="evidence" value="ECO:0007669"/>
    <property type="project" value="UniProtKB-EC"/>
</dbReference>